<evidence type="ECO:0000313" key="2">
    <source>
        <dbReference type="EMBL" id="KAF9753771.1"/>
    </source>
</evidence>
<evidence type="ECO:0000256" key="1">
    <source>
        <dbReference type="SAM" id="MobiDB-lite"/>
    </source>
</evidence>
<comment type="caution">
    <text evidence="2">The sequence shown here is derived from an EMBL/GenBank/DDBJ whole genome shotgun (WGS) entry which is preliminary data.</text>
</comment>
<feature type="compositionally biased region" description="Polar residues" evidence="1">
    <location>
        <begin position="55"/>
        <end position="67"/>
    </location>
</feature>
<accession>A0A8H7NDD5</accession>
<feature type="compositionally biased region" description="Basic residues" evidence="1">
    <location>
        <begin position="82"/>
        <end position="91"/>
    </location>
</feature>
<name>A0A8H7NDD5_BIOOC</name>
<feature type="region of interest" description="Disordered" evidence="1">
    <location>
        <begin position="178"/>
        <end position="315"/>
    </location>
</feature>
<organism evidence="2 3">
    <name type="scientific">Bionectria ochroleuca</name>
    <name type="common">Gliocladium roseum</name>
    <dbReference type="NCBI Taxonomy" id="29856"/>
    <lineage>
        <taxon>Eukaryota</taxon>
        <taxon>Fungi</taxon>
        <taxon>Dikarya</taxon>
        <taxon>Ascomycota</taxon>
        <taxon>Pezizomycotina</taxon>
        <taxon>Sordariomycetes</taxon>
        <taxon>Hypocreomycetidae</taxon>
        <taxon>Hypocreales</taxon>
        <taxon>Bionectriaceae</taxon>
        <taxon>Clonostachys</taxon>
    </lineage>
</organism>
<dbReference type="EMBL" id="JADCTT010000004">
    <property type="protein sequence ID" value="KAF9753771.1"/>
    <property type="molecule type" value="Genomic_DNA"/>
</dbReference>
<proteinExistence type="predicted"/>
<feature type="compositionally biased region" description="Acidic residues" evidence="1">
    <location>
        <begin position="106"/>
        <end position="117"/>
    </location>
</feature>
<feature type="compositionally biased region" description="Basic and acidic residues" evidence="1">
    <location>
        <begin position="201"/>
        <end position="215"/>
    </location>
</feature>
<feature type="compositionally biased region" description="Low complexity" evidence="1">
    <location>
        <begin position="186"/>
        <end position="198"/>
    </location>
</feature>
<feature type="region of interest" description="Disordered" evidence="1">
    <location>
        <begin position="1"/>
        <end position="29"/>
    </location>
</feature>
<sequence>MPSDQETRNRSHYSAEPGEIMSKPDNDWHMVAGSDEYRRLSLSIKGDDTKDKENYTTSPGSRQTNGNYPKDEESRPKESNLKKRKRPHLRAVRFALPPKAQAAPDQDWDSDDDDEDMSDYFAMQIEKTEAVLSTLQKPILPMEVVAHYAAISHGAMVKILNEGDDLEGLLGKVPEQLHKSKKKIETTPTPASSIPAPEVTLPKKEVPARREDPVAPKETPPAKDSAAAKETLVVKPTPKEPASKEPRELALKEPKESVSKGLKEPASKESKEPAFKESKEVAPKGPKEPTSKEPKESASKELIEPIVKNLKKNQL</sequence>
<protein>
    <submittedName>
        <fullName evidence="2">Uncharacterized protein</fullName>
    </submittedName>
</protein>
<feature type="region of interest" description="Disordered" evidence="1">
    <location>
        <begin position="42"/>
        <end position="117"/>
    </location>
</feature>
<dbReference type="AlphaFoldDB" id="A0A8H7NDD5"/>
<reference evidence="2" key="1">
    <citation type="submission" date="2020-10" db="EMBL/GenBank/DDBJ databases">
        <title>High-Quality Genome Resource of Clonostachys rosea strain S41 by Oxford Nanopore Long-Read Sequencing.</title>
        <authorList>
            <person name="Wang H."/>
        </authorList>
    </citation>
    <scope>NUCLEOTIDE SEQUENCE</scope>
    <source>
        <strain evidence="2">S41</strain>
    </source>
</reference>
<evidence type="ECO:0000313" key="3">
    <source>
        <dbReference type="Proteomes" id="UP000616885"/>
    </source>
</evidence>
<feature type="compositionally biased region" description="Basic and acidic residues" evidence="1">
    <location>
        <begin position="237"/>
        <end position="303"/>
    </location>
</feature>
<feature type="compositionally biased region" description="Basic and acidic residues" evidence="1">
    <location>
        <begin position="42"/>
        <end position="54"/>
    </location>
</feature>
<gene>
    <name evidence="2" type="ORF">IM811_012529</name>
</gene>
<feature type="compositionally biased region" description="Basic and acidic residues" evidence="1">
    <location>
        <begin position="69"/>
        <end position="81"/>
    </location>
</feature>
<dbReference type="Proteomes" id="UP000616885">
    <property type="component" value="Unassembled WGS sequence"/>
</dbReference>